<sequence length="782" mass="79522">MEKPPNKTILIVVIVLILLLAAALVAAWPKEKDPKNNSSALLPNGSSNSSAAFDSNHISSNAGEKGKDPVLANPSIGGREPPIPPTNANFTAKLYDYNEVTHTLRLLVQADQEIGPFPGFAAGFENIGTGASGNMTVRHEIFQDSPDMFLVSITGVPLNTPGDGQVYTFSLSEIRGSGTGDSVCYPFDGGNGTDADNAFEIANIVQFDALRYYAGSSGEGKYFKLVMPDETYPGFDANVFVMPPDWNNESAAVQRGYSDGKFWQPVGSAEKPFSGTFDGNGILMDSFDINRPDADYMGIFGVTASGSVLKNVTVTGTIMTGKDYVGGLAAQNNGLIDACSVRSEIHGKINVGGVAGVNSGTISNSEHVANIVSGNISVGGVAGVNSGTISQSHGGRWEGLPNTSGIYGYEENVGGIAGVNMGSGSISDSYFVGSVTGVNSVGGLAGKSSAGISNCYATGSTIIGTGSDIGGAIGTRHDGTLSNITAVDAVHSPLGSNVGGLIGNNTGDFDGRTVSGATYLSGGVTGKNYVGGLIGFHGGGSVHDVISSGPVTGNSSVGGLVGYNNASIANSTANGAVTGNASVGGIAGTNNGPGTISASFTNGYTVTGNGDDTGGLVGLNFGTVSNSYSCDPVTGVNNVGGIAGSNYKTVSNCYVYYAPVSASGNYAGGIVGFSSPYAPNRIQNCTVLFGLPVSSGSESTLGRITGNFDPSQTTLSNNYGTDGRGKNPAGSGWVSNISGKDGASNTYDPEQSLYESIGWDFGPAGFWVWGGNYPVLRWPSAI</sequence>
<proteinExistence type="predicted"/>
<dbReference type="AlphaFoldDB" id="A0AAE4MIF5"/>
<dbReference type="RefSeq" id="WP_338099187.1">
    <property type="nucleotide sequence ID" value="NZ_JAWDKD010000013.1"/>
</dbReference>
<dbReference type="Pfam" id="PF07581">
    <property type="entry name" value="Glug"/>
    <property type="match status" value="2"/>
</dbReference>
<keyword evidence="4" id="KW-1185">Reference proteome</keyword>
<accession>A0AAE4MIF5</accession>
<feature type="compositionally biased region" description="Polar residues" evidence="1">
    <location>
        <begin position="36"/>
        <end position="62"/>
    </location>
</feature>
<organism evidence="3 4">
    <name type="scientific">Methanolapillus africanus</name>
    <dbReference type="NCBI Taxonomy" id="3028297"/>
    <lineage>
        <taxon>Archaea</taxon>
        <taxon>Methanobacteriati</taxon>
        <taxon>Methanobacteriota</taxon>
        <taxon>Stenosarchaea group</taxon>
        <taxon>Methanomicrobia</taxon>
        <taxon>Methanosarcinales</taxon>
        <taxon>Methanosarcinaceae</taxon>
        <taxon>Methanolapillus</taxon>
    </lineage>
</organism>
<evidence type="ECO:0000313" key="4">
    <source>
        <dbReference type="Proteomes" id="UP001271789"/>
    </source>
</evidence>
<feature type="region of interest" description="Disordered" evidence="1">
    <location>
        <begin position="32"/>
        <end position="87"/>
    </location>
</feature>
<comment type="caution">
    <text evidence="3">The sequence shown here is derived from an EMBL/GenBank/DDBJ whole genome shotgun (WGS) entry which is preliminary data.</text>
</comment>
<dbReference type="InterPro" id="IPR011493">
    <property type="entry name" value="GLUG"/>
</dbReference>
<name>A0AAE4MIF5_9EURY</name>
<evidence type="ECO:0000259" key="2">
    <source>
        <dbReference type="Pfam" id="PF07581"/>
    </source>
</evidence>
<protein>
    <recommendedName>
        <fullName evidence="2">GLUG domain-containing protein</fullName>
    </recommendedName>
</protein>
<dbReference type="Proteomes" id="UP001271789">
    <property type="component" value="Unassembled WGS sequence"/>
</dbReference>
<feature type="domain" description="GLUG" evidence="2">
    <location>
        <begin position="553"/>
        <end position="578"/>
    </location>
</feature>
<feature type="domain" description="GLUG" evidence="2">
    <location>
        <begin position="411"/>
        <end position="436"/>
    </location>
</feature>
<dbReference type="Gene3D" id="2.160.20.110">
    <property type="match status" value="2"/>
</dbReference>
<evidence type="ECO:0000256" key="1">
    <source>
        <dbReference type="SAM" id="MobiDB-lite"/>
    </source>
</evidence>
<dbReference type="EMBL" id="JAWDKD010000013">
    <property type="protein sequence ID" value="MDV0446774.1"/>
    <property type="molecule type" value="Genomic_DNA"/>
</dbReference>
<reference evidence="3" key="1">
    <citation type="submission" date="2023-06" db="EMBL/GenBank/DDBJ databases">
        <title>Genome sequence of Methanosarcinaceae archaeon Ag5.</title>
        <authorList>
            <person name="Protasov E."/>
            <person name="Platt K."/>
            <person name="Poehlein A."/>
            <person name="Daniel R."/>
            <person name="Brune A."/>
        </authorList>
    </citation>
    <scope>NUCLEOTIDE SEQUENCE</scope>
    <source>
        <strain evidence="3">Ag5</strain>
    </source>
</reference>
<gene>
    <name evidence="3" type="ORF">MsAg5_06290</name>
</gene>
<evidence type="ECO:0000313" key="3">
    <source>
        <dbReference type="EMBL" id="MDV0446774.1"/>
    </source>
</evidence>
<feature type="region of interest" description="Disordered" evidence="1">
    <location>
        <begin position="712"/>
        <end position="735"/>
    </location>
</feature>